<feature type="compositionally biased region" description="Polar residues" evidence="4">
    <location>
        <begin position="493"/>
        <end position="505"/>
    </location>
</feature>
<evidence type="ECO:0000256" key="4">
    <source>
        <dbReference type="SAM" id="MobiDB-lite"/>
    </source>
</evidence>
<dbReference type="GO" id="GO:0016567">
    <property type="term" value="P:protein ubiquitination"/>
    <property type="evidence" value="ECO:0007669"/>
    <property type="project" value="TreeGrafter"/>
</dbReference>
<dbReference type="GO" id="GO:0051301">
    <property type="term" value="P:cell division"/>
    <property type="evidence" value="ECO:0007669"/>
    <property type="project" value="TreeGrafter"/>
</dbReference>
<keyword evidence="6" id="KW-1185">Reference proteome</keyword>
<dbReference type="InterPro" id="IPR011990">
    <property type="entry name" value="TPR-like_helical_dom_sf"/>
</dbReference>
<keyword evidence="1 3" id="KW-0802">TPR repeat</keyword>
<name>A0A2S5BC30_9BASI</name>
<dbReference type="GO" id="GO:0007091">
    <property type="term" value="P:metaphase/anaphase transition of mitotic cell cycle"/>
    <property type="evidence" value="ECO:0007669"/>
    <property type="project" value="TreeGrafter"/>
</dbReference>
<dbReference type="PANTHER" id="PTHR12558">
    <property type="entry name" value="CELL DIVISION CYCLE 16,23,27"/>
    <property type="match status" value="1"/>
</dbReference>
<evidence type="ECO:0000313" key="5">
    <source>
        <dbReference type="EMBL" id="POY74335.1"/>
    </source>
</evidence>
<protein>
    <submittedName>
        <fullName evidence="5">Uncharacterized protein</fullName>
    </submittedName>
</protein>
<organism evidence="5 6">
    <name type="scientific">Rhodotorula taiwanensis</name>
    <dbReference type="NCBI Taxonomy" id="741276"/>
    <lineage>
        <taxon>Eukaryota</taxon>
        <taxon>Fungi</taxon>
        <taxon>Dikarya</taxon>
        <taxon>Basidiomycota</taxon>
        <taxon>Pucciniomycotina</taxon>
        <taxon>Microbotryomycetes</taxon>
        <taxon>Sporidiobolales</taxon>
        <taxon>Sporidiobolaceae</taxon>
        <taxon>Rhodotorula</taxon>
    </lineage>
</organism>
<dbReference type="GO" id="GO:0031145">
    <property type="term" value="P:anaphase-promoting complex-dependent catabolic process"/>
    <property type="evidence" value="ECO:0007669"/>
    <property type="project" value="TreeGrafter"/>
</dbReference>
<evidence type="ECO:0000256" key="3">
    <source>
        <dbReference type="PROSITE-ProRule" id="PRU00339"/>
    </source>
</evidence>
<feature type="repeat" description="TPR" evidence="3">
    <location>
        <begin position="843"/>
        <end position="876"/>
    </location>
</feature>
<evidence type="ECO:0000256" key="2">
    <source>
        <dbReference type="ARBA" id="ARBA00038210"/>
    </source>
</evidence>
<reference evidence="5 6" key="1">
    <citation type="journal article" date="2018" name="Front. Microbiol.">
        <title>Prospects for Fungal Bioremediation of Acidic Radioactive Waste Sites: Characterization and Genome Sequence of Rhodotorula taiwanensis MD1149.</title>
        <authorList>
            <person name="Tkavc R."/>
            <person name="Matrosova V.Y."/>
            <person name="Grichenko O.E."/>
            <person name="Gostincar C."/>
            <person name="Volpe R.P."/>
            <person name="Klimenkova P."/>
            <person name="Gaidamakova E.K."/>
            <person name="Zhou C.E."/>
            <person name="Stewart B.J."/>
            <person name="Lyman M.G."/>
            <person name="Malfatti S.A."/>
            <person name="Rubinfeld B."/>
            <person name="Courtot M."/>
            <person name="Singh J."/>
            <person name="Dalgard C.L."/>
            <person name="Hamilton T."/>
            <person name="Frey K.G."/>
            <person name="Gunde-Cimerman N."/>
            <person name="Dugan L."/>
            <person name="Daly M.J."/>
        </authorList>
    </citation>
    <scope>NUCLEOTIDE SEQUENCE [LARGE SCALE GENOMIC DNA]</scope>
    <source>
        <strain evidence="5 6">MD1149</strain>
    </source>
</reference>
<feature type="compositionally biased region" description="Low complexity" evidence="4">
    <location>
        <begin position="524"/>
        <end position="537"/>
    </location>
</feature>
<dbReference type="InterPro" id="IPR019734">
    <property type="entry name" value="TPR_rpt"/>
</dbReference>
<feature type="compositionally biased region" description="Low complexity" evidence="4">
    <location>
        <begin position="460"/>
        <end position="480"/>
    </location>
</feature>
<comment type="similarity">
    <text evidence="2">Belongs to the APC3/CDC27 family.</text>
</comment>
<evidence type="ECO:0000313" key="6">
    <source>
        <dbReference type="Proteomes" id="UP000237144"/>
    </source>
</evidence>
<dbReference type="Pfam" id="PF13432">
    <property type="entry name" value="TPR_16"/>
    <property type="match status" value="1"/>
</dbReference>
<feature type="region of interest" description="Disordered" evidence="4">
    <location>
        <begin position="417"/>
        <end position="550"/>
    </location>
</feature>
<feature type="repeat" description="TPR" evidence="3">
    <location>
        <begin position="741"/>
        <end position="774"/>
    </location>
</feature>
<accession>A0A2S5BC30</accession>
<dbReference type="AlphaFoldDB" id="A0A2S5BC30"/>
<dbReference type="GO" id="GO:0005680">
    <property type="term" value="C:anaphase-promoting complex"/>
    <property type="evidence" value="ECO:0007669"/>
    <property type="project" value="TreeGrafter"/>
</dbReference>
<feature type="region of interest" description="Disordered" evidence="4">
    <location>
        <begin position="102"/>
        <end position="128"/>
    </location>
</feature>
<dbReference type="SMART" id="SM00028">
    <property type="entry name" value="TPR"/>
    <property type="match status" value="7"/>
</dbReference>
<dbReference type="SUPFAM" id="SSF48452">
    <property type="entry name" value="TPR-like"/>
    <property type="match status" value="2"/>
</dbReference>
<evidence type="ECO:0000256" key="1">
    <source>
        <dbReference type="ARBA" id="ARBA00022803"/>
    </source>
</evidence>
<feature type="compositionally biased region" description="Basic and acidic residues" evidence="4">
    <location>
        <begin position="435"/>
        <end position="459"/>
    </location>
</feature>
<dbReference type="Proteomes" id="UP000237144">
    <property type="component" value="Unassembled WGS sequence"/>
</dbReference>
<dbReference type="Gene3D" id="1.25.40.10">
    <property type="entry name" value="Tetratricopeptide repeat domain"/>
    <property type="match status" value="2"/>
</dbReference>
<gene>
    <name evidence="5" type="ORF">BMF94_2529</name>
</gene>
<dbReference type="STRING" id="741276.A0A2S5BC30"/>
<dbReference type="PROSITE" id="PS50005">
    <property type="entry name" value="TPR"/>
    <property type="match status" value="3"/>
</dbReference>
<dbReference type="EMBL" id="PJQD01000025">
    <property type="protein sequence ID" value="POY74335.1"/>
    <property type="molecule type" value="Genomic_DNA"/>
</dbReference>
<dbReference type="PROSITE" id="PS50293">
    <property type="entry name" value="TPR_REGION"/>
    <property type="match status" value="1"/>
</dbReference>
<dbReference type="GO" id="GO:0005737">
    <property type="term" value="C:cytoplasm"/>
    <property type="evidence" value="ECO:0007669"/>
    <property type="project" value="TreeGrafter"/>
</dbReference>
<proteinExistence type="inferred from homology"/>
<dbReference type="Pfam" id="PF00515">
    <property type="entry name" value="TPR_1"/>
    <property type="match status" value="1"/>
</dbReference>
<feature type="region of interest" description="Disordered" evidence="4">
    <location>
        <begin position="1"/>
        <end position="22"/>
    </location>
</feature>
<dbReference type="OrthoDB" id="10248520at2759"/>
<comment type="caution">
    <text evidence="5">The sequence shown here is derived from an EMBL/GenBank/DDBJ whole genome shotgun (WGS) entry which is preliminary data.</text>
</comment>
<dbReference type="PANTHER" id="PTHR12558:SF13">
    <property type="entry name" value="CELL DIVISION CYCLE PROTEIN 27 HOMOLOG"/>
    <property type="match status" value="1"/>
</dbReference>
<sequence length="906" mass="97448">MAARPHSSLPTPLPRTATAPAQAAYPTPSLAAVGPTGTLLRSLAVAALEYSPRSAAFLAERALALETLSEPSTCLLARCYLAIDSPHEALWLLRQPVLVFDPSQPGDRQHPSHQQPMASRRPLAATTSSGRLIRPANECSVRCARLYGEACRKLRRDQEGRQVLANISRPGTVLAPPVPFDSPDLVAGMPRIDESVAIQLEMGRLAKRAGENERAIQSFTYVVAKVPTCWEALEALCELGAPPNIDDILPATDDVVRQVTRAATASQGVEDAGAVPFQPYLHSPSPLTPSQTLVLNAPSDYVHNTRQRQEGVGLVTPVEIGVKMGDAAEFLNKGKGREVAGAPPPLRRAPAGRTAHYASNMSHDDSFDTTFYPATGTLTFAPLQGSATATSHADMLALNAADLGRLAPTATGVKRTRAGTLAPASAHLSNLTSAAREDDETRTSSKRAVRGDGKPRRTDANSGANGAGTTTRRSTRLSGAVPAQNALGASMAVTRSQSSSGTRPASQPRDKKRSKAAGGPTVLSDNSSDPMHSLSSSPIPPSPGRAGPTVSLDQAGAAMLREEAERYAAFVCRHFALALAAVSTRARAAVGEALAVLPAEQAQSVLAFTLLAKSHFDAMQYANAATCFEQVRQLAPHRLDGMDVFSTSLWHLRQPTELSYLAQDLLAIYPRHAAAWIASGNVYSNAEDHPAALRCFRRAAQLDEDCVYAYTLSGHECVVLEEWERALGFFREAIRRDSQHYNAWFGLGNVYLKTGKHALAEYHFRKALELNPANATLACCVGTVLEKLGRREEALVLYDHAKAVAPESALARFKRVRLLVRLKRHEAAEADLLALQHEAPTEPNVLYLLGQLYRNLNRRPEMLRMFAQAQDLEPRIAGLVRQQIEMEGAAEMEVDDGSEATSVAGE</sequence>
<feature type="repeat" description="TPR" evidence="3">
    <location>
        <begin position="673"/>
        <end position="706"/>
    </location>
</feature>